<evidence type="ECO:0000313" key="2">
    <source>
        <dbReference type="EMBL" id="KUJ11366.1"/>
    </source>
</evidence>
<dbReference type="SUPFAM" id="SSF54695">
    <property type="entry name" value="POZ domain"/>
    <property type="match status" value="1"/>
</dbReference>
<dbReference type="EMBL" id="KQ947427">
    <property type="protein sequence ID" value="KUJ11366.1"/>
    <property type="molecule type" value="Genomic_DNA"/>
</dbReference>
<gene>
    <name evidence="2" type="ORF">LY89DRAFT_723173</name>
</gene>
<dbReference type="PROSITE" id="PS50097">
    <property type="entry name" value="BTB"/>
    <property type="match status" value="1"/>
</dbReference>
<organism evidence="2 3">
    <name type="scientific">Mollisia scopiformis</name>
    <name type="common">Conifer needle endophyte fungus</name>
    <name type="synonym">Phialocephala scopiformis</name>
    <dbReference type="NCBI Taxonomy" id="149040"/>
    <lineage>
        <taxon>Eukaryota</taxon>
        <taxon>Fungi</taxon>
        <taxon>Dikarya</taxon>
        <taxon>Ascomycota</taxon>
        <taxon>Pezizomycotina</taxon>
        <taxon>Leotiomycetes</taxon>
        <taxon>Helotiales</taxon>
        <taxon>Mollisiaceae</taxon>
        <taxon>Mollisia</taxon>
    </lineage>
</organism>
<dbReference type="RefSeq" id="XP_018065721.1">
    <property type="nucleotide sequence ID" value="XM_018218794.1"/>
</dbReference>
<proteinExistence type="predicted"/>
<dbReference type="OrthoDB" id="3558376at2759"/>
<dbReference type="InterPro" id="IPR011333">
    <property type="entry name" value="SKP1/BTB/POZ_sf"/>
</dbReference>
<dbReference type="Proteomes" id="UP000070700">
    <property type="component" value="Unassembled WGS sequence"/>
</dbReference>
<dbReference type="InParanoid" id="A0A194WTU9"/>
<sequence>MSLQSSQSLPKGDVELVLAAKETKDLAQVQGQEASPTNEEVRPAAYNIGPLNVEVARFKLRVSSSKLIASSDYFKAMLDSSFREGTELKEKDFVTIELLEDDPLAMMIILAILHGNHVQVPKKIDLPMLNKVAIIVDKYQWHELITPHATSYFDSLMNVHGPWKSFDKDLLIYLWIAWLFGMKDHFETLSKAAQHEATSSIDFTDERIRLPVRVLKAINEQRTIAFQKIEKTIANFKTQMLTVDNMKSQKLKQSKMLVSMVLGNAMFCSQELQLGDFALPDYAGSSVRLLREGIDVVQTANGLMIKAKKEADTSRYIQDGGRWDLNYKLEEAIKALNMDGWGLNFDDFKNISGRILLV</sequence>
<dbReference type="GeneID" id="28828520"/>
<dbReference type="AlphaFoldDB" id="A0A194WTU9"/>
<dbReference type="Gene3D" id="3.30.710.10">
    <property type="entry name" value="Potassium Channel Kv1.1, Chain A"/>
    <property type="match status" value="1"/>
</dbReference>
<evidence type="ECO:0000259" key="1">
    <source>
        <dbReference type="PROSITE" id="PS50097"/>
    </source>
</evidence>
<dbReference type="KEGG" id="psco:LY89DRAFT_723173"/>
<name>A0A194WTU9_MOLSC</name>
<keyword evidence="3" id="KW-1185">Reference proteome</keyword>
<dbReference type="InterPro" id="IPR000210">
    <property type="entry name" value="BTB/POZ_dom"/>
</dbReference>
<feature type="domain" description="BTB" evidence="1">
    <location>
        <begin position="51"/>
        <end position="122"/>
    </location>
</feature>
<evidence type="ECO:0000313" key="3">
    <source>
        <dbReference type="Proteomes" id="UP000070700"/>
    </source>
</evidence>
<reference evidence="2 3" key="1">
    <citation type="submission" date="2015-10" db="EMBL/GenBank/DDBJ databases">
        <title>Full genome of DAOMC 229536 Phialocephala scopiformis, a fungal endophyte of spruce producing the potent anti-insectan compound rugulosin.</title>
        <authorList>
            <consortium name="DOE Joint Genome Institute"/>
            <person name="Walker A.K."/>
            <person name="Frasz S.L."/>
            <person name="Seifert K.A."/>
            <person name="Miller J.D."/>
            <person name="Mondo S.J."/>
            <person name="Labutti K."/>
            <person name="Lipzen A."/>
            <person name="Dockter R."/>
            <person name="Kennedy M."/>
            <person name="Grigoriev I.V."/>
            <person name="Spatafora J.W."/>
        </authorList>
    </citation>
    <scope>NUCLEOTIDE SEQUENCE [LARGE SCALE GENOMIC DNA]</scope>
    <source>
        <strain evidence="2 3">CBS 120377</strain>
    </source>
</reference>
<accession>A0A194WTU9</accession>
<protein>
    <recommendedName>
        <fullName evidence="1">BTB domain-containing protein</fullName>
    </recommendedName>
</protein>